<gene>
    <name evidence="12" type="primary">lpxB</name>
    <name evidence="12" type="ORF">ACJHVH_05740</name>
</gene>
<proteinExistence type="inferred from homology"/>
<evidence type="ECO:0000256" key="11">
    <source>
        <dbReference type="NCBIfam" id="TIGR00215"/>
    </source>
</evidence>
<sequence length="395" mass="43989">MSKQSLTIGVVAGEVSGDALGADFMRQMNAIDPNIQWVGVGGEKMAQEGLTSLIDMSRLSVMGIMEVIKHLPDLLAAKRKILAEFEKQQIDIFVGIDAPDFNLRLGKALKPKGVFCVQMVSPSIWAWRENRIHAIKKATNIVLCLFPFELPVYIKHHHPAAYIGHPLIKSLHPKPFERRTDTLCLMAGSRVGEIRNILPMLLTSFEQLFNQNHALTAMLPLAKDEHRPLVESLIELHTPQLISVLHIMTPKDWQSSSDFDESYTASQYAMQIATLTILASGTATLEALLLQSPMIVVYKIHPLTHAIVKRLIKIPHVALPNILATSQANAPIVPELIQAEATAINIAKTAQDILTHPKTQQQKLIKTVAQLQQEQCDAAHVTLTHFEHFFEDKHT</sequence>
<dbReference type="InterPro" id="IPR003835">
    <property type="entry name" value="Glyco_trans_19"/>
</dbReference>
<keyword evidence="8 12" id="KW-0808">Transferase</keyword>
<dbReference type="PANTHER" id="PTHR30372">
    <property type="entry name" value="LIPID-A-DISACCHARIDE SYNTHASE"/>
    <property type="match status" value="1"/>
</dbReference>
<dbReference type="EMBL" id="JBJJXE010000007">
    <property type="protein sequence ID" value="MFL1732495.1"/>
    <property type="molecule type" value="Genomic_DNA"/>
</dbReference>
<evidence type="ECO:0000256" key="9">
    <source>
        <dbReference type="ARBA" id="ARBA00023098"/>
    </source>
</evidence>
<dbReference type="SUPFAM" id="SSF53756">
    <property type="entry name" value="UDP-Glycosyltransferase/glycogen phosphorylase"/>
    <property type="match status" value="1"/>
</dbReference>
<comment type="similarity">
    <text evidence="2">Belongs to the LpxB family.</text>
</comment>
<dbReference type="PANTHER" id="PTHR30372:SF4">
    <property type="entry name" value="LIPID-A-DISACCHARIDE SYNTHASE, MITOCHONDRIAL-RELATED"/>
    <property type="match status" value="1"/>
</dbReference>
<evidence type="ECO:0000256" key="3">
    <source>
        <dbReference type="ARBA" id="ARBA00012687"/>
    </source>
</evidence>
<dbReference type="NCBIfam" id="TIGR00215">
    <property type="entry name" value="lpxB"/>
    <property type="match status" value="1"/>
</dbReference>
<keyword evidence="13" id="KW-1185">Reference proteome</keyword>
<evidence type="ECO:0000256" key="10">
    <source>
        <dbReference type="ARBA" id="ARBA00048975"/>
    </source>
</evidence>
<evidence type="ECO:0000256" key="4">
    <source>
        <dbReference type="ARBA" id="ARBA00020902"/>
    </source>
</evidence>
<organism evidence="12 13">
    <name type="scientific">Moraxella oculi</name>
    <dbReference type="NCBI Taxonomy" id="2940516"/>
    <lineage>
        <taxon>Bacteria</taxon>
        <taxon>Pseudomonadati</taxon>
        <taxon>Pseudomonadota</taxon>
        <taxon>Gammaproteobacteria</taxon>
        <taxon>Moraxellales</taxon>
        <taxon>Moraxellaceae</taxon>
        <taxon>Moraxella</taxon>
    </lineage>
</organism>
<dbReference type="Pfam" id="PF02684">
    <property type="entry name" value="LpxB"/>
    <property type="match status" value="1"/>
</dbReference>
<dbReference type="RefSeq" id="WP_407069092.1">
    <property type="nucleotide sequence ID" value="NZ_JBJJXE010000007.1"/>
</dbReference>
<dbReference type="Proteomes" id="UP001624684">
    <property type="component" value="Unassembled WGS sequence"/>
</dbReference>
<keyword evidence="5" id="KW-0444">Lipid biosynthesis</keyword>
<evidence type="ECO:0000256" key="5">
    <source>
        <dbReference type="ARBA" id="ARBA00022516"/>
    </source>
</evidence>
<dbReference type="GO" id="GO:0008915">
    <property type="term" value="F:lipid-A-disaccharide synthase activity"/>
    <property type="evidence" value="ECO:0007669"/>
    <property type="project" value="UniProtKB-EC"/>
</dbReference>
<evidence type="ECO:0000256" key="8">
    <source>
        <dbReference type="ARBA" id="ARBA00022679"/>
    </source>
</evidence>
<name>A0ABW8UB56_9GAMM</name>
<protein>
    <recommendedName>
        <fullName evidence="4 11">Lipid-A-disaccharide synthase</fullName>
        <ecNumber evidence="3 11">2.4.1.182</ecNumber>
    </recommendedName>
</protein>
<keyword evidence="6" id="KW-0441">Lipid A biosynthesis</keyword>
<accession>A0ABW8UB56</accession>
<evidence type="ECO:0000256" key="7">
    <source>
        <dbReference type="ARBA" id="ARBA00022676"/>
    </source>
</evidence>
<evidence type="ECO:0000256" key="2">
    <source>
        <dbReference type="ARBA" id="ARBA00007868"/>
    </source>
</evidence>
<keyword evidence="7 12" id="KW-0328">Glycosyltransferase</keyword>
<comment type="function">
    <text evidence="1">Condensation of UDP-2,3-diacylglucosamine and 2,3-diacylglucosamine-1-phosphate to form lipid A disaccharide, a precursor of lipid A, a phosphorylated glycolipid that anchors the lipopolysaccharide to the outer membrane of the cell.</text>
</comment>
<evidence type="ECO:0000256" key="1">
    <source>
        <dbReference type="ARBA" id="ARBA00002056"/>
    </source>
</evidence>
<reference evidence="12 13" key="1">
    <citation type="submission" date="2024-11" db="EMBL/GenBank/DDBJ databases">
        <title>First Report of Moraxella oculi in Brazil in an Infectious Bovine Keratoconjunctivitis Outbreak.</title>
        <authorList>
            <person name="Carvalho C.V."/>
            <person name="Domingues R."/>
            <person name="Coutinho C."/>
            <person name="Honorio N.T.B.S."/>
            <person name="Faza D.R.L.R."/>
            <person name="Carvalho W.A."/>
            <person name="Machado A.B.F."/>
            <person name="Martins M.F."/>
            <person name="Gaspar E.B."/>
        </authorList>
    </citation>
    <scope>NUCLEOTIDE SEQUENCE [LARGE SCALE GENOMIC DNA]</scope>
    <source>
        <strain evidence="12 13">2117LE</strain>
    </source>
</reference>
<comment type="caution">
    <text evidence="12">The sequence shown here is derived from an EMBL/GenBank/DDBJ whole genome shotgun (WGS) entry which is preliminary data.</text>
</comment>
<evidence type="ECO:0000256" key="6">
    <source>
        <dbReference type="ARBA" id="ARBA00022556"/>
    </source>
</evidence>
<comment type="catalytic activity">
    <reaction evidence="10">
        <text>a lipid X + a UDP-2-N,3-O-bis[(3R)-3-hydroxyacyl]-alpha-D-glucosamine = a lipid A disaccharide + UDP + H(+)</text>
        <dbReference type="Rhea" id="RHEA:67828"/>
        <dbReference type="ChEBI" id="CHEBI:15378"/>
        <dbReference type="ChEBI" id="CHEBI:58223"/>
        <dbReference type="ChEBI" id="CHEBI:137748"/>
        <dbReference type="ChEBI" id="CHEBI:176338"/>
        <dbReference type="ChEBI" id="CHEBI:176343"/>
        <dbReference type="EC" id="2.4.1.182"/>
    </reaction>
</comment>
<dbReference type="EC" id="2.4.1.182" evidence="3 11"/>
<evidence type="ECO:0000313" key="13">
    <source>
        <dbReference type="Proteomes" id="UP001624684"/>
    </source>
</evidence>
<keyword evidence="9" id="KW-0443">Lipid metabolism</keyword>
<evidence type="ECO:0000313" key="12">
    <source>
        <dbReference type="EMBL" id="MFL1732495.1"/>
    </source>
</evidence>